<evidence type="ECO:0000259" key="14">
    <source>
        <dbReference type="PROSITE" id="PS50853"/>
    </source>
</evidence>
<dbReference type="GO" id="GO:0005739">
    <property type="term" value="C:mitochondrion"/>
    <property type="evidence" value="ECO:0007669"/>
    <property type="project" value="TreeGrafter"/>
</dbReference>
<feature type="domain" description="Fibronectin type-III" evidence="14">
    <location>
        <begin position="323"/>
        <end position="417"/>
    </location>
</feature>
<dbReference type="InterPro" id="IPR036116">
    <property type="entry name" value="FN3_sf"/>
</dbReference>
<dbReference type="FunFam" id="1.10.8.870:FF:000010">
    <property type="entry name" value="Glycerol-3-phosphate dehydrogenase"/>
    <property type="match status" value="1"/>
</dbReference>
<dbReference type="PROSITE" id="PS50105">
    <property type="entry name" value="SAM_DOMAIN"/>
    <property type="match status" value="1"/>
</dbReference>
<dbReference type="Pfam" id="PF07647">
    <property type="entry name" value="SAM_2"/>
    <property type="match status" value="1"/>
</dbReference>
<dbReference type="PANTHER" id="PTHR11985:SF15">
    <property type="entry name" value="GLYCEROL-3-PHOSPHATE DEHYDROGENASE, MITOCHONDRIAL"/>
    <property type="match status" value="1"/>
</dbReference>
<dbReference type="Gene3D" id="1.10.238.10">
    <property type="entry name" value="EF-hand"/>
    <property type="match status" value="1"/>
</dbReference>
<keyword evidence="6" id="KW-0274">FAD</keyword>
<dbReference type="Proteomes" id="UP000285712">
    <property type="component" value="Unassembled WGS sequence"/>
</dbReference>
<evidence type="ECO:0000256" key="9">
    <source>
        <dbReference type="ARBA" id="ARBA00023002"/>
    </source>
</evidence>
<evidence type="ECO:0000256" key="5">
    <source>
        <dbReference type="ARBA" id="ARBA00022630"/>
    </source>
</evidence>
<dbReference type="PROSITE" id="PS00977">
    <property type="entry name" value="FAD_G3PDH_1"/>
    <property type="match status" value="1"/>
</dbReference>
<dbReference type="InterPro" id="IPR036188">
    <property type="entry name" value="FAD/NAD-bd_sf"/>
</dbReference>
<keyword evidence="8" id="KW-0809">Transit peptide</keyword>
<evidence type="ECO:0000256" key="10">
    <source>
        <dbReference type="RuleBase" id="RU361217"/>
    </source>
</evidence>
<protein>
    <recommendedName>
        <fullName evidence="4 10">Glycerol-3-phosphate dehydrogenase</fullName>
        <ecNumber evidence="4 10">1.1.5.3</ecNumber>
    </recommendedName>
</protein>
<comment type="similarity">
    <text evidence="3 10">Belongs to the FAD-dependent glycerol-3-phosphate dehydrogenase family.</text>
</comment>
<reference evidence="15 16" key="1">
    <citation type="submission" date="2018-08" db="EMBL/GenBank/DDBJ databases">
        <title>Aphanomyces genome sequencing and annotation.</title>
        <authorList>
            <person name="Minardi D."/>
            <person name="Oidtmann B."/>
            <person name="Van Der Giezen M."/>
            <person name="Studholme D.J."/>
        </authorList>
    </citation>
    <scope>NUCLEOTIDE SEQUENCE [LARGE SCALE GENOMIC DNA]</scope>
    <source>
        <strain evidence="15 16">Sv</strain>
    </source>
</reference>
<evidence type="ECO:0000256" key="7">
    <source>
        <dbReference type="ARBA" id="ARBA00022837"/>
    </source>
</evidence>
<dbReference type="VEuPathDB" id="FungiDB:H257_10159"/>
<feature type="domain" description="SAM" evidence="12">
    <location>
        <begin position="111"/>
        <end position="168"/>
    </location>
</feature>
<dbReference type="GO" id="GO:0004368">
    <property type="term" value="F:glycerol-3-phosphate dehydrogenase (quinone) activity"/>
    <property type="evidence" value="ECO:0007669"/>
    <property type="project" value="UniProtKB-EC"/>
</dbReference>
<comment type="cofactor">
    <cofactor evidence="1 10">
        <name>FAD</name>
        <dbReference type="ChEBI" id="CHEBI:57692"/>
    </cofactor>
</comment>
<evidence type="ECO:0000256" key="1">
    <source>
        <dbReference type="ARBA" id="ARBA00001974"/>
    </source>
</evidence>
<gene>
    <name evidence="15" type="ORF">DYB35_001005</name>
</gene>
<feature type="domain" description="EF-hand" evidence="13">
    <location>
        <begin position="54"/>
        <end position="83"/>
    </location>
</feature>
<dbReference type="InterPro" id="IPR002048">
    <property type="entry name" value="EF_hand_dom"/>
</dbReference>
<dbReference type="EC" id="1.1.5.3" evidence="4 10"/>
<dbReference type="EMBL" id="QUTG01002899">
    <property type="protein sequence ID" value="RHY94156.1"/>
    <property type="molecule type" value="Genomic_DNA"/>
</dbReference>
<dbReference type="InterPro" id="IPR003961">
    <property type="entry name" value="FN3_dom"/>
</dbReference>
<evidence type="ECO:0000259" key="13">
    <source>
        <dbReference type="PROSITE" id="PS50222"/>
    </source>
</evidence>
<dbReference type="InterPro" id="IPR013783">
    <property type="entry name" value="Ig-like_fold"/>
</dbReference>
<dbReference type="Gene3D" id="2.60.40.10">
    <property type="entry name" value="Immunoglobulins"/>
    <property type="match status" value="1"/>
</dbReference>
<keyword evidence="11" id="KW-0732">Signal</keyword>
<dbReference type="GO" id="GO:0006072">
    <property type="term" value="P:glycerol-3-phosphate metabolic process"/>
    <property type="evidence" value="ECO:0007669"/>
    <property type="project" value="UniProtKB-UniRule"/>
</dbReference>
<accession>A0A3R6XX96</accession>
<sequence length="1065" mass="118258">MMVRRRCIVLHLAALVLMYMAAADATDSALALHAMEDEDQDGVMNPKELTVLREKLHHAFDTDASGRIEKDEMRSVLDHVSKEFNSMDKDDDSYVSTDELDSRYDQLGAEMTVDEVADWVSYSVHLPQYAQMFRDHFVSGYTFPLLMEKNGERLAELGIASSLHRQQLALMMKRKIAQVQRHNDWHTLSFGKETSHSHVLTPSDVDDDATSQHFRVTTWNTFGRSGRVHVECRDVAISPASSAIAIAAPVSQDHANKSEPSSSLLAFYTTYLFWLDEVLVLTVIVLAPLRMFIYGDANFFLRLCRRLPPNAPTRVEVTLDTSTPSPSPSAAAATARLRVKWDRPLDNHVDIVCYCVRYVDEAGLTHYLKLTERPLPTLCYIPGLKFGLTYKFTVEATNSFGLVSKSAQSTYMATNPVQVPAVAPSAPLVPRDQCYICLDPTETRSGGGNVGLHYCSVCDRQFCNNHKTYTSHNFIMHCPAINGKCVCSRCLRPAARPPSAALLAAAGTYSTTSNKSPVYHPDSHNKDKNGVFKYVKPIECDDGHVIVPWEVPDRALQLEKLKSKDIFDVVVIGGGATGAGCALDAATRGMKVAMVERSDFGAGTSGRSTKLIHGGIRYLETAFMKLDIAAYKLMYDLVAGHDRSVPGSYFIDSDEALYQYPNLKKDGLKGAIVYYDGQMNDTRMNLSLVLTAVQSGATVSNYVQVLSILKDEHGLASGVHVKDANTGDEWDIHAKAVINATGPFTDGIRQMDDPAADKICVPAAGVHVVLPDHFSPNRMGLIVPKTTDGRVLFYLPWENGTLAGTTDSESAITMLPSPTKAEIQFILNESNRYLNATVTEADIRSSWSGIRPLVKDPRHSNTAQISREHVLDVSASNMVTIAGGKWTTYRRMAQDTIDKVQQLRPDLSQAACRTRMMQLVGADRIGEVCNQKFDRITITLREKYHMDKDIAEHLTKNYGTRALQLGELESTGFLHRKAGDHPKRLHPKYPYVESEVIFAVQQEYAVRAVDVLARRTRLAFVDAVASDQVMDKVIGMMAQLLQWDKKRCAAEKQEATEFLATMHIK</sequence>
<dbReference type="PROSITE" id="PS50853">
    <property type="entry name" value="FN3"/>
    <property type="match status" value="1"/>
</dbReference>
<dbReference type="PRINTS" id="PR01001">
    <property type="entry name" value="FADG3PDH"/>
</dbReference>
<evidence type="ECO:0000259" key="12">
    <source>
        <dbReference type="PROSITE" id="PS50105"/>
    </source>
</evidence>
<dbReference type="CDD" id="cd00051">
    <property type="entry name" value="EFh"/>
    <property type="match status" value="1"/>
</dbReference>
<dbReference type="InterPro" id="IPR018247">
    <property type="entry name" value="EF_Hand_1_Ca_BS"/>
</dbReference>
<dbReference type="SUPFAM" id="SSF51905">
    <property type="entry name" value="FAD/NAD(P)-binding domain"/>
    <property type="match status" value="1"/>
</dbReference>
<keyword evidence="9 10" id="KW-0560">Oxidoreductase</keyword>
<evidence type="ECO:0000256" key="2">
    <source>
        <dbReference type="ARBA" id="ARBA00004745"/>
    </source>
</evidence>
<keyword evidence="5 10" id="KW-0285">Flavoprotein</keyword>
<dbReference type="Gene3D" id="3.50.50.60">
    <property type="entry name" value="FAD/NAD(P)-binding domain"/>
    <property type="match status" value="1"/>
</dbReference>
<feature type="signal peptide" evidence="11">
    <location>
        <begin position="1"/>
        <end position="25"/>
    </location>
</feature>
<dbReference type="Gene3D" id="3.30.9.10">
    <property type="entry name" value="D-Amino Acid Oxidase, subunit A, domain 2"/>
    <property type="match status" value="1"/>
</dbReference>
<dbReference type="CDD" id="cd00063">
    <property type="entry name" value="FN3"/>
    <property type="match status" value="1"/>
</dbReference>
<dbReference type="InterPro" id="IPR031656">
    <property type="entry name" value="DAO_C"/>
</dbReference>
<dbReference type="SUPFAM" id="SSF54373">
    <property type="entry name" value="FAD-linked reductases, C-terminal domain"/>
    <property type="match status" value="1"/>
</dbReference>
<organism evidence="15 16">
    <name type="scientific">Aphanomyces astaci</name>
    <name type="common">Crayfish plague agent</name>
    <dbReference type="NCBI Taxonomy" id="112090"/>
    <lineage>
        <taxon>Eukaryota</taxon>
        <taxon>Sar</taxon>
        <taxon>Stramenopiles</taxon>
        <taxon>Oomycota</taxon>
        <taxon>Saprolegniomycetes</taxon>
        <taxon>Saprolegniales</taxon>
        <taxon>Verrucalvaceae</taxon>
        <taxon>Aphanomyces</taxon>
    </lineage>
</organism>
<evidence type="ECO:0000313" key="16">
    <source>
        <dbReference type="Proteomes" id="UP000285712"/>
    </source>
</evidence>
<dbReference type="PROSITE" id="PS00018">
    <property type="entry name" value="EF_HAND_1"/>
    <property type="match status" value="1"/>
</dbReference>
<dbReference type="GO" id="GO:0005509">
    <property type="term" value="F:calcium ion binding"/>
    <property type="evidence" value="ECO:0007669"/>
    <property type="project" value="InterPro"/>
</dbReference>
<evidence type="ECO:0000256" key="6">
    <source>
        <dbReference type="ARBA" id="ARBA00022827"/>
    </source>
</evidence>
<dbReference type="SUPFAM" id="SSF49265">
    <property type="entry name" value="Fibronectin type III"/>
    <property type="match status" value="1"/>
</dbReference>
<name>A0A3R6XX96_APHAT</name>
<keyword evidence="7" id="KW-0106">Calcium</keyword>
<comment type="caution">
    <text evidence="15">The sequence shown here is derived from an EMBL/GenBank/DDBJ whole genome shotgun (WGS) entry which is preliminary data.</text>
</comment>
<dbReference type="InterPro" id="IPR006076">
    <property type="entry name" value="FAD-dep_OxRdtase"/>
</dbReference>
<dbReference type="InterPro" id="IPR013761">
    <property type="entry name" value="SAM/pointed_sf"/>
</dbReference>
<dbReference type="InterPro" id="IPR000447">
    <property type="entry name" value="G3P_DH_FAD-dep"/>
</dbReference>
<dbReference type="InterPro" id="IPR001660">
    <property type="entry name" value="SAM"/>
</dbReference>
<dbReference type="SUPFAM" id="SSF47473">
    <property type="entry name" value="EF-hand"/>
    <property type="match status" value="1"/>
</dbReference>
<dbReference type="InterPro" id="IPR011992">
    <property type="entry name" value="EF-hand-dom_pair"/>
</dbReference>
<dbReference type="PROSITE" id="PS00978">
    <property type="entry name" value="FAD_G3PDH_2"/>
    <property type="match status" value="1"/>
</dbReference>
<dbReference type="Gene3D" id="1.10.8.870">
    <property type="entry name" value="Alpha-glycerophosphate oxidase, cap domain"/>
    <property type="match status" value="1"/>
</dbReference>
<comment type="pathway">
    <text evidence="2">Polyol metabolism; glycerol degradation.</text>
</comment>
<evidence type="ECO:0000256" key="3">
    <source>
        <dbReference type="ARBA" id="ARBA00007330"/>
    </source>
</evidence>
<dbReference type="Gene3D" id="1.10.150.50">
    <property type="entry name" value="Transcription Factor, Ets-1"/>
    <property type="match status" value="1"/>
</dbReference>
<evidence type="ECO:0000256" key="11">
    <source>
        <dbReference type="SAM" id="SignalP"/>
    </source>
</evidence>
<dbReference type="Pfam" id="PF16901">
    <property type="entry name" value="DAO_C"/>
    <property type="match status" value="1"/>
</dbReference>
<dbReference type="PROSITE" id="PS50222">
    <property type="entry name" value="EF_HAND_2"/>
    <property type="match status" value="1"/>
</dbReference>
<dbReference type="VEuPathDB" id="FungiDB:H257_10158"/>
<dbReference type="FunFam" id="1.10.150.50:FF:000074">
    <property type="entry name" value="Stromal interaction molecule"/>
    <property type="match status" value="1"/>
</dbReference>
<evidence type="ECO:0000256" key="8">
    <source>
        <dbReference type="ARBA" id="ARBA00022946"/>
    </source>
</evidence>
<dbReference type="Pfam" id="PF01266">
    <property type="entry name" value="DAO"/>
    <property type="match status" value="1"/>
</dbReference>
<comment type="catalytic activity">
    <reaction evidence="10">
        <text>a quinone + sn-glycerol 3-phosphate = dihydroxyacetone phosphate + a quinol</text>
        <dbReference type="Rhea" id="RHEA:18977"/>
        <dbReference type="ChEBI" id="CHEBI:24646"/>
        <dbReference type="ChEBI" id="CHEBI:57597"/>
        <dbReference type="ChEBI" id="CHEBI:57642"/>
        <dbReference type="ChEBI" id="CHEBI:132124"/>
        <dbReference type="EC" id="1.1.5.3"/>
    </reaction>
</comment>
<evidence type="ECO:0000313" key="15">
    <source>
        <dbReference type="EMBL" id="RHY94156.1"/>
    </source>
</evidence>
<dbReference type="PANTHER" id="PTHR11985">
    <property type="entry name" value="GLYCEROL-3-PHOSPHATE DEHYDROGENASE"/>
    <property type="match status" value="1"/>
</dbReference>
<dbReference type="SMART" id="SM00060">
    <property type="entry name" value="FN3"/>
    <property type="match status" value="1"/>
</dbReference>
<dbReference type="AlphaFoldDB" id="A0A3R6XX96"/>
<dbReference type="InterPro" id="IPR038299">
    <property type="entry name" value="DAO_C_sf"/>
</dbReference>
<evidence type="ECO:0000256" key="4">
    <source>
        <dbReference type="ARBA" id="ARBA00013029"/>
    </source>
</evidence>
<feature type="chain" id="PRO_5018672271" description="Glycerol-3-phosphate dehydrogenase" evidence="11">
    <location>
        <begin position="26"/>
        <end position="1065"/>
    </location>
</feature>
<proteinExistence type="inferred from homology"/>